<name>A0AAE0C853_9CHLO</name>
<keyword evidence="2" id="KW-1133">Transmembrane helix</keyword>
<feature type="transmembrane region" description="Helical" evidence="2">
    <location>
        <begin position="89"/>
        <end position="110"/>
    </location>
</feature>
<sequence length="154" mass="15355">MIVPTVAIDPPVSAVACSFSRGAASFVEPERESRFPIDDLFSEADADEEGFPPPIDGGPRVAASCGVSAWRPRQVVGCGAPPFGMRPSFLMLACFIGLLCFGIAGAAAGLGDMSTDTDGIPSTGDPAAGGGMAAAAPGGDLTSEHGGGATWDVP</sequence>
<feature type="compositionally biased region" description="Gly residues" evidence="1">
    <location>
        <begin position="145"/>
        <end position="154"/>
    </location>
</feature>
<accession>A0AAE0C853</accession>
<dbReference type="AlphaFoldDB" id="A0AAE0C853"/>
<keyword evidence="2" id="KW-0812">Transmembrane</keyword>
<organism evidence="3 4">
    <name type="scientific">Cymbomonas tetramitiformis</name>
    <dbReference type="NCBI Taxonomy" id="36881"/>
    <lineage>
        <taxon>Eukaryota</taxon>
        <taxon>Viridiplantae</taxon>
        <taxon>Chlorophyta</taxon>
        <taxon>Pyramimonadophyceae</taxon>
        <taxon>Pyramimonadales</taxon>
        <taxon>Pyramimonadaceae</taxon>
        <taxon>Cymbomonas</taxon>
    </lineage>
</organism>
<comment type="caution">
    <text evidence="3">The sequence shown here is derived from an EMBL/GenBank/DDBJ whole genome shotgun (WGS) entry which is preliminary data.</text>
</comment>
<dbReference type="EMBL" id="LGRX02026843">
    <property type="protein sequence ID" value="KAK3250213.1"/>
    <property type="molecule type" value="Genomic_DNA"/>
</dbReference>
<feature type="region of interest" description="Disordered" evidence="1">
    <location>
        <begin position="117"/>
        <end position="154"/>
    </location>
</feature>
<gene>
    <name evidence="3" type="ORF">CYMTET_40402</name>
</gene>
<dbReference type="Proteomes" id="UP001190700">
    <property type="component" value="Unassembled WGS sequence"/>
</dbReference>
<evidence type="ECO:0000256" key="1">
    <source>
        <dbReference type="SAM" id="MobiDB-lite"/>
    </source>
</evidence>
<proteinExistence type="predicted"/>
<keyword evidence="2" id="KW-0472">Membrane</keyword>
<evidence type="ECO:0000256" key="2">
    <source>
        <dbReference type="SAM" id="Phobius"/>
    </source>
</evidence>
<evidence type="ECO:0000313" key="3">
    <source>
        <dbReference type="EMBL" id="KAK3250213.1"/>
    </source>
</evidence>
<keyword evidence="4" id="KW-1185">Reference proteome</keyword>
<protein>
    <submittedName>
        <fullName evidence="3">Uncharacterized protein</fullName>
    </submittedName>
</protein>
<reference evidence="3 4" key="1">
    <citation type="journal article" date="2015" name="Genome Biol. Evol.">
        <title>Comparative Genomics of a Bacterivorous Green Alga Reveals Evolutionary Causalities and Consequences of Phago-Mixotrophic Mode of Nutrition.</title>
        <authorList>
            <person name="Burns J.A."/>
            <person name="Paasch A."/>
            <person name="Narechania A."/>
            <person name="Kim E."/>
        </authorList>
    </citation>
    <scope>NUCLEOTIDE SEQUENCE [LARGE SCALE GENOMIC DNA]</scope>
    <source>
        <strain evidence="3 4">PLY_AMNH</strain>
    </source>
</reference>
<evidence type="ECO:0000313" key="4">
    <source>
        <dbReference type="Proteomes" id="UP001190700"/>
    </source>
</evidence>